<dbReference type="OrthoDB" id="10063781at2759"/>
<comment type="caution">
    <text evidence="1">The sequence shown here is derived from an EMBL/GenBank/DDBJ whole genome shotgun (WGS) entry which is preliminary data.</text>
</comment>
<organism evidence="1 2">
    <name type="scientific">Synaphobranchus kaupii</name>
    <name type="common">Kaup's arrowtooth eel</name>
    <dbReference type="NCBI Taxonomy" id="118154"/>
    <lineage>
        <taxon>Eukaryota</taxon>
        <taxon>Metazoa</taxon>
        <taxon>Chordata</taxon>
        <taxon>Craniata</taxon>
        <taxon>Vertebrata</taxon>
        <taxon>Euteleostomi</taxon>
        <taxon>Actinopterygii</taxon>
        <taxon>Neopterygii</taxon>
        <taxon>Teleostei</taxon>
        <taxon>Anguilliformes</taxon>
        <taxon>Synaphobranchidae</taxon>
        <taxon>Synaphobranchus</taxon>
    </lineage>
</organism>
<protein>
    <submittedName>
        <fullName evidence="1">Uncharacterized protein</fullName>
    </submittedName>
</protein>
<keyword evidence="2" id="KW-1185">Reference proteome</keyword>
<sequence>MASLFEHPKIDWDAADLYQEYERFRSHVGFVFAGPLSELENKAKAGWLGTWIGEQGREIYKTLEWGNGEKEDPAKVLEKFAAYIRPRKNKRIARHSRKVSSVDVESEDSQYEDEETLGINLTQEETPVAMVADDKWRVEINILSQRVDFRIDTGANAPTKFS</sequence>
<reference evidence="1" key="1">
    <citation type="journal article" date="2023" name="Science">
        <title>Genome structures resolve the early diversification of teleost fishes.</title>
        <authorList>
            <person name="Parey E."/>
            <person name="Louis A."/>
            <person name="Montfort J."/>
            <person name="Bouchez O."/>
            <person name="Roques C."/>
            <person name="Iampietro C."/>
            <person name="Lluch J."/>
            <person name="Castinel A."/>
            <person name="Donnadieu C."/>
            <person name="Desvignes T."/>
            <person name="Floi Bucao C."/>
            <person name="Jouanno E."/>
            <person name="Wen M."/>
            <person name="Mejri S."/>
            <person name="Dirks R."/>
            <person name="Jansen H."/>
            <person name="Henkel C."/>
            <person name="Chen W.J."/>
            <person name="Zahm M."/>
            <person name="Cabau C."/>
            <person name="Klopp C."/>
            <person name="Thompson A.W."/>
            <person name="Robinson-Rechavi M."/>
            <person name="Braasch I."/>
            <person name="Lecointre G."/>
            <person name="Bobe J."/>
            <person name="Postlethwait J.H."/>
            <person name="Berthelot C."/>
            <person name="Roest Crollius H."/>
            <person name="Guiguen Y."/>
        </authorList>
    </citation>
    <scope>NUCLEOTIDE SEQUENCE</scope>
    <source>
        <strain evidence="1">WJC10195</strain>
    </source>
</reference>
<dbReference type="EMBL" id="JAINUF010000003">
    <property type="protein sequence ID" value="KAJ8370263.1"/>
    <property type="molecule type" value="Genomic_DNA"/>
</dbReference>
<accession>A0A9Q1J7M3</accession>
<gene>
    <name evidence="1" type="ORF">SKAU_G00102910</name>
</gene>
<evidence type="ECO:0000313" key="2">
    <source>
        <dbReference type="Proteomes" id="UP001152622"/>
    </source>
</evidence>
<dbReference type="AlphaFoldDB" id="A0A9Q1J7M3"/>
<proteinExistence type="predicted"/>
<dbReference type="Proteomes" id="UP001152622">
    <property type="component" value="Chromosome 3"/>
</dbReference>
<evidence type="ECO:0000313" key="1">
    <source>
        <dbReference type="EMBL" id="KAJ8370263.1"/>
    </source>
</evidence>
<name>A0A9Q1J7M3_SYNKA</name>